<feature type="non-terminal residue" evidence="1">
    <location>
        <position position="133"/>
    </location>
</feature>
<reference evidence="1 2" key="1">
    <citation type="journal article" date="2023" name="Life. Sci Alliance">
        <title>Evolutionary insights into 3D genome organization and epigenetic landscape of Vigna mungo.</title>
        <authorList>
            <person name="Junaid A."/>
            <person name="Singh B."/>
            <person name="Bhatia S."/>
        </authorList>
    </citation>
    <scope>NUCLEOTIDE SEQUENCE [LARGE SCALE GENOMIC DNA]</scope>
    <source>
        <strain evidence="1">Urdbean</strain>
    </source>
</reference>
<evidence type="ECO:0000313" key="1">
    <source>
        <dbReference type="EMBL" id="WVZ20013.1"/>
    </source>
</evidence>
<keyword evidence="2" id="KW-1185">Reference proteome</keyword>
<name>A0AAQ3S866_VIGMU</name>
<evidence type="ECO:0000313" key="2">
    <source>
        <dbReference type="Proteomes" id="UP001374535"/>
    </source>
</evidence>
<organism evidence="1 2">
    <name type="scientific">Vigna mungo</name>
    <name type="common">Black gram</name>
    <name type="synonym">Phaseolus mungo</name>
    <dbReference type="NCBI Taxonomy" id="3915"/>
    <lineage>
        <taxon>Eukaryota</taxon>
        <taxon>Viridiplantae</taxon>
        <taxon>Streptophyta</taxon>
        <taxon>Embryophyta</taxon>
        <taxon>Tracheophyta</taxon>
        <taxon>Spermatophyta</taxon>
        <taxon>Magnoliopsida</taxon>
        <taxon>eudicotyledons</taxon>
        <taxon>Gunneridae</taxon>
        <taxon>Pentapetalae</taxon>
        <taxon>rosids</taxon>
        <taxon>fabids</taxon>
        <taxon>Fabales</taxon>
        <taxon>Fabaceae</taxon>
        <taxon>Papilionoideae</taxon>
        <taxon>50 kb inversion clade</taxon>
        <taxon>NPAAA clade</taxon>
        <taxon>indigoferoid/millettioid clade</taxon>
        <taxon>Phaseoleae</taxon>
        <taxon>Vigna</taxon>
    </lineage>
</organism>
<dbReference type="EMBL" id="CP144699">
    <property type="protein sequence ID" value="WVZ20013.1"/>
    <property type="molecule type" value="Genomic_DNA"/>
</dbReference>
<accession>A0AAQ3S866</accession>
<protein>
    <submittedName>
        <fullName evidence="1">Uncharacterized protein</fullName>
    </submittedName>
</protein>
<sequence length="133" mass="15180">MRWKEKKREPHLAAKEDLLGGATTHNRIVSFWKVYLEKNLGSKQPIKNKMVGPAGGRCVALVHFKNVLHLEAATLKCKMKCKMTLQNDVVQPPWDFSENCNLPQGPCTSIFFFYKKAPNAWNLAEERKGELPL</sequence>
<dbReference type="AlphaFoldDB" id="A0AAQ3S866"/>
<gene>
    <name evidence="1" type="ORF">V8G54_007335</name>
</gene>
<proteinExistence type="predicted"/>
<dbReference type="Proteomes" id="UP001374535">
    <property type="component" value="Chromosome 2"/>
</dbReference>